<comment type="catalytic activity">
    <reaction evidence="1">
        <text>RNA(n) + a ribonucleoside 5'-triphosphate = RNA(n+1) + diphosphate</text>
        <dbReference type="Rhea" id="RHEA:21248"/>
        <dbReference type="Rhea" id="RHEA-COMP:14527"/>
        <dbReference type="Rhea" id="RHEA-COMP:17342"/>
        <dbReference type="ChEBI" id="CHEBI:33019"/>
        <dbReference type="ChEBI" id="CHEBI:61557"/>
        <dbReference type="ChEBI" id="CHEBI:140395"/>
        <dbReference type="EC" id="2.7.7.48"/>
    </reaction>
</comment>
<evidence type="ECO:0000256" key="1">
    <source>
        <dbReference type="RuleBase" id="RU363098"/>
    </source>
</evidence>
<dbReference type="STRING" id="105231.A0A1Y1HNV7"/>
<feature type="region of interest" description="Disordered" evidence="2">
    <location>
        <begin position="322"/>
        <end position="348"/>
    </location>
</feature>
<dbReference type="GO" id="GO:0031380">
    <property type="term" value="C:nuclear RNA-directed RNA polymerase complex"/>
    <property type="evidence" value="ECO:0000318"/>
    <property type="project" value="GO_Central"/>
</dbReference>
<organism evidence="4 5">
    <name type="scientific">Klebsormidium nitens</name>
    <name type="common">Green alga</name>
    <name type="synonym">Ulothrix nitens</name>
    <dbReference type="NCBI Taxonomy" id="105231"/>
    <lineage>
        <taxon>Eukaryota</taxon>
        <taxon>Viridiplantae</taxon>
        <taxon>Streptophyta</taxon>
        <taxon>Klebsormidiophyceae</taxon>
        <taxon>Klebsormidiales</taxon>
        <taxon>Klebsormidiaceae</taxon>
        <taxon>Klebsormidium</taxon>
    </lineage>
</organism>
<dbReference type="PANTHER" id="PTHR23079:SF55">
    <property type="entry name" value="RNA-DIRECTED RNA POLYMERASE"/>
    <property type="match status" value="1"/>
</dbReference>
<feature type="region of interest" description="Disordered" evidence="2">
    <location>
        <begin position="113"/>
        <end position="252"/>
    </location>
</feature>
<evidence type="ECO:0000313" key="5">
    <source>
        <dbReference type="Proteomes" id="UP000054558"/>
    </source>
</evidence>
<keyword evidence="1" id="KW-0548">Nucleotidyltransferase</keyword>
<feature type="compositionally biased region" description="Polar residues" evidence="2">
    <location>
        <begin position="126"/>
        <end position="151"/>
    </location>
</feature>
<dbReference type="Proteomes" id="UP000054558">
    <property type="component" value="Unassembled WGS sequence"/>
</dbReference>
<evidence type="ECO:0000313" key="4">
    <source>
        <dbReference type="EMBL" id="GAQ80334.1"/>
    </source>
</evidence>
<feature type="compositionally biased region" description="Basic and acidic residues" evidence="2">
    <location>
        <begin position="153"/>
        <end position="170"/>
    </location>
</feature>
<keyword evidence="1" id="KW-0943">RNA-mediated gene silencing</keyword>
<name>A0A1Y1HNV7_KLENI</name>
<reference evidence="4 5" key="1">
    <citation type="journal article" date="2014" name="Nat. Commun.">
        <title>Klebsormidium flaccidum genome reveals primary factors for plant terrestrial adaptation.</title>
        <authorList>
            <person name="Hori K."/>
            <person name="Maruyama F."/>
            <person name="Fujisawa T."/>
            <person name="Togashi T."/>
            <person name="Yamamoto N."/>
            <person name="Seo M."/>
            <person name="Sato S."/>
            <person name="Yamada T."/>
            <person name="Mori H."/>
            <person name="Tajima N."/>
            <person name="Moriyama T."/>
            <person name="Ikeuchi M."/>
            <person name="Watanabe M."/>
            <person name="Wada H."/>
            <person name="Kobayashi K."/>
            <person name="Saito M."/>
            <person name="Masuda T."/>
            <person name="Sasaki-Sekimoto Y."/>
            <person name="Mashiguchi K."/>
            <person name="Awai K."/>
            <person name="Shimojima M."/>
            <person name="Masuda S."/>
            <person name="Iwai M."/>
            <person name="Nobusawa T."/>
            <person name="Narise T."/>
            <person name="Kondo S."/>
            <person name="Saito H."/>
            <person name="Sato R."/>
            <person name="Murakawa M."/>
            <person name="Ihara Y."/>
            <person name="Oshima-Yamada Y."/>
            <person name="Ohtaka K."/>
            <person name="Satoh M."/>
            <person name="Sonobe K."/>
            <person name="Ishii M."/>
            <person name="Ohtani R."/>
            <person name="Kanamori-Sato M."/>
            <person name="Honoki R."/>
            <person name="Miyazaki D."/>
            <person name="Mochizuki H."/>
            <person name="Umetsu J."/>
            <person name="Higashi K."/>
            <person name="Shibata D."/>
            <person name="Kamiya Y."/>
            <person name="Sato N."/>
            <person name="Nakamura Y."/>
            <person name="Tabata S."/>
            <person name="Ida S."/>
            <person name="Kurokawa K."/>
            <person name="Ohta H."/>
        </authorList>
    </citation>
    <scope>NUCLEOTIDE SEQUENCE [LARGE SCALE GENOMIC DNA]</scope>
    <source>
        <strain evidence="4 5">NIES-2285</strain>
    </source>
</reference>
<comment type="function">
    <text evidence="1">Probably involved in the RNA silencing pathway and required for the generation of small interfering RNAs (siRNAs).</text>
</comment>
<proteinExistence type="inferred from homology"/>
<comment type="similarity">
    <text evidence="1">Belongs to the RdRP family.</text>
</comment>
<keyword evidence="1" id="KW-0808">Transferase</keyword>
<dbReference type="PANTHER" id="PTHR23079">
    <property type="entry name" value="RNA-DEPENDENT RNA POLYMERASE"/>
    <property type="match status" value="1"/>
</dbReference>
<dbReference type="OrthoDB" id="6513042at2759"/>
<accession>A0A1Y1HNV7</accession>
<dbReference type="GO" id="GO:0003723">
    <property type="term" value="F:RNA binding"/>
    <property type="evidence" value="ECO:0007669"/>
    <property type="project" value="UniProtKB-KW"/>
</dbReference>
<dbReference type="InterPro" id="IPR057596">
    <property type="entry name" value="RDRP_core"/>
</dbReference>
<feature type="compositionally biased region" description="Pro residues" evidence="2">
    <location>
        <begin position="388"/>
        <end position="406"/>
    </location>
</feature>
<dbReference type="GO" id="GO:0030422">
    <property type="term" value="P:siRNA processing"/>
    <property type="evidence" value="ECO:0000318"/>
    <property type="project" value="GO_Central"/>
</dbReference>
<sequence>MDQHAFPDLPPRLSQRLHSILQQRGWLPPQWDFPDSLALRNLGSLAHDSESAASKVLDNLYSKYEIKKSTSAVIMQEVKMQRQALGLGTGLSPAGGGRVSAQHWQDQANAMQRGGNAAGFTPPRSGHQSTSPLNATAYQANPQQKPPTLSHQRSRETVESDYLLRREPVTPEKSSPAPAMVCSPPSPERPPTSVQAQSPGSVRLSQGGPVVRKLDPLLGPPRAKSPRIGSETTRHASRKGTHQGGSADQQRNADVSNASLGEWDEGVPGSQQSFAFPRLETTPPIRFETPPPEEAGILINANALSQQGLASDTRGLAESFSRFEPPSGFRSYKPPSRGAYLLDPPETKPVGIERTPSSLPLEDKHVLCVTHCETPPLPSSQALRGLPNPSPGLPNPSPSLPNPPLQPITGTWRLETSSSQGPHLVLEAIPGGPVHTRVPLRWEQPLPLPPDLQEGNANLLRSTHSNWRPVQIAEDGSLQGVLWGQTLVNVPRVTAAREAMPPGIQKSLLHGSGMTRDDVSTSSSHGSRVHGLPGSLGGRASLGAPDCDQSTPLRKAFGELEFKKRWLVEYHGGHNLSTLSQTVDDVTLTSSLVAFRSSSLLEIEARLLSFLPRAKHRKLIALVLTREDPDANVVYAVKVRKNRTVELMAPALEKAGTAGGRLFDYDRLLTVYIEDIQKHRATCESVLRDSLTICARTYAFLLPKDATNRDVRILFLALSSDAATDARAGFSPYDSIDDARARVAHFHTCANAARGCSWQIQAHLLTLFSRRSQDSRGAALADELIHTDGNVFISEDLAKLVPAGISQGCLPKEKSGHDIPLVIQFRLFHEGEAFKGTVTLNRLLPPNTLVLPGSCRKVARDHAWAEALPRALSSFEVCQSSQEPSGEARLNQQLILLLWHGGVPTETFMRLLDDALEALLTSCTDVAAAYKVANSFGSDDRPKQQALDALIMLTSGFDMHELRLRSIVRTLQKERFVELSRGRIPVKRTYSNLMGIADPTGQLAPDEVMVILLSAFDDLVGLVRSRERLEDELRLPGNFPISAGRSAVLTSEKVLLFRQPGLHPGDIRVFKIQKVPANGPRSAADMMAGGDLDGDPYWVCFNEELCAPFQPSDPMERLQPSGVRPEPLPNSADELNAKLREHFLTCAFAIQGAIGGAQRNWLAHADWGSQDERPIRGGGPGSATCLALNEIYCRALDAGKSGEKVSVPPELLASHYPSYMEKGKETRERGGNLTAFTEYESKSVLGRIYQRVYPLLHEAQEKPEEVIFDEDLKLDLAGNNAPVWTQWTKWLHEYNQSVREAMSGHRADAREAAMEQVKLKYKRLLWQQHLPRDVTPADADIIARLESAAPPDDVILAARAAYSVTYSEANAAYERGRDGRQPDEGRGG</sequence>
<dbReference type="EMBL" id="DF237001">
    <property type="protein sequence ID" value="GAQ80334.1"/>
    <property type="molecule type" value="Genomic_DNA"/>
</dbReference>
<gene>
    <name evidence="4" type="ORF">KFL_000520030</name>
</gene>
<keyword evidence="1" id="KW-0694">RNA-binding</keyword>
<dbReference type="EC" id="2.7.7.48" evidence="1"/>
<protein>
    <recommendedName>
        <fullName evidence="1">RNA-dependent RNA polymerase</fullName>
        <ecNumber evidence="1">2.7.7.48</ecNumber>
    </recommendedName>
</protein>
<evidence type="ECO:0000259" key="3">
    <source>
        <dbReference type="Pfam" id="PF05183"/>
    </source>
</evidence>
<dbReference type="InterPro" id="IPR007855">
    <property type="entry name" value="RDRP"/>
</dbReference>
<dbReference type="Pfam" id="PF05183">
    <property type="entry name" value="RdRP"/>
    <property type="match status" value="1"/>
</dbReference>
<keyword evidence="1 4" id="KW-0696">RNA-directed RNA polymerase</keyword>
<feature type="domain" description="RDRP core" evidence="3">
    <location>
        <begin position="661"/>
        <end position="1252"/>
    </location>
</feature>
<dbReference type="GO" id="GO:0003968">
    <property type="term" value="F:RNA-directed RNA polymerase activity"/>
    <property type="evidence" value="ECO:0000318"/>
    <property type="project" value="GO_Central"/>
</dbReference>
<feature type="region of interest" description="Disordered" evidence="2">
    <location>
        <begin position="504"/>
        <end position="547"/>
    </location>
</feature>
<evidence type="ECO:0000256" key="2">
    <source>
        <dbReference type="SAM" id="MobiDB-lite"/>
    </source>
</evidence>
<feature type="region of interest" description="Disordered" evidence="2">
    <location>
        <begin position="377"/>
        <end position="410"/>
    </location>
</feature>
<keyword evidence="5" id="KW-1185">Reference proteome</keyword>
<feature type="compositionally biased region" description="Polar residues" evidence="2">
    <location>
        <begin position="192"/>
        <end position="204"/>
    </location>
</feature>